<protein>
    <submittedName>
        <fullName evidence="1">Uncharacterized protein</fullName>
    </submittedName>
</protein>
<dbReference type="Proteomes" id="UP000183810">
    <property type="component" value="Chromosome"/>
</dbReference>
<keyword evidence="2" id="KW-1185">Reference proteome</keyword>
<gene>
    <name evidence="1" type="ORF">BOX37_24485</name>
</gene>
<dbReference type="EMBL" id="CP018082">
    <property type="protein sequence ID" value="APE38697.1"/>
    <property type="molecule type" value="Genomic_DNA"/>
</dbReference>
<proteinExistence type="predicted"/>
<dbReference type="OrthoDB" id="4554518at2"/>
<dbReference type="AlphaFoldDB" id="A0A1J0W375"/>
<name>A0A1J0W375_9NOCA</name>
<evidence type="ECO:0000313" key="2">
    <source>
        <dbReference type="Proteomes" id="UP000183810"/>
    </source>
</evidence>
<sequence>MRSIPVLGWAFLLLGVVRPFRSKPLRAIFWIDAFLSIVVHAAQIPVARREAAKRGIAPGRTAVMTMVFGATWWKTLGEDER</sequence>
<dbReference type="KEGG" id="nsl:BOX37_24485"/>
<evidence type="ECO:0000313" key="1">
    <source>
        <dbReference type="EMBL" id="APE38697.1"/>
    </source>
</evidence>
<organism evidence="1 2">
    <name type="scientific">Nocardia mangyaensis</name>
    <dbReference type="NCBI Taxonomy" id="2213200"/>
    <lineage>
        <taxon>Bacteria</taxon>
        <taxon>Bacillati</taxon>
        <taxon>Actinomycetota</taxon>
        <taxon>Actinomycetes</taxon>
        <taxon>Mycobacteriales</taxon>
        <taxon>Nocardiaceae</taxon>
        <taxon>Nocardia</taxon>
    </lineage>
</organism>
<reference evidence="1" key="1">
    <citation type="submission" date="2016-11" db="EMBL/GenBank/DDBJ databases">
        <authorList>
            <person name="Jaros S."/>
            <person name="Januszkiewicz K."/>
            <person name="Wedrychowicz H."/>
        </authorList>
    </citation>
    <scope>NUCLEOTIDE SEQUENCE [LARGE SCALE GENOMIC DNA]</scope>
    <source>
        <strain evidence="1">Y48</strain>
    </source>
</reference>
<accession>A0A1J0W375</accession>